<sequence length="367" mass="39274">MKLNKLVYRLVPKSVDEVEFWRLYFCHAYHAVRSASSGQKSGAAVLTKAVLLAGDDTTSNSIIAAFQGDDIFSTFAQKEMEGILQRDAEDDEKLAEGIQMAAQKGVVEASPAVEEVCRIDVLGKSAEVVAADIIARLGDAPSTGCVLVLQGLSGTGKGTTVSKLETLLPRSVSWSNGNVFRSITLLAVSYCELAGISFGPEVLTPELLAKLMGCLHFDKFDGKFDIAIKGQGHDVLVSQVANTLLKEPRVGKNIPTVAKVTQGEVIKFAAAAAEAMRADGMNVLMEGRAQTLNYVRTPHRFELMLSEPLVIGMRRAAQRMMAKAAPKLQGESNPSSEEVHAVLRMGLVSLTASAELFKVANLGIGPL</sequence>
<dbReference type="InterPro" id="IPR005607">
    <property type="entry name" value="BSD_dom"/>
</dbReference>
<proteinExistence type="predicted"/>
<name>A0A813I4P8_POLGL</name>
<accession>A0A813I4P8</accession>
<dbReference type="Gene3D" id="3.40.50.300">
    <property type="entry name" value="P-loop containing nucleotide triphosphate hydrolases"/>
    <property type="match status" value="1"/>
</dbReference>
<dbReference type="EMBL" id="CAJNNV010000218">
    <property type="protein sequence ID" value="CAE8581855.1"/>
    <property type="molecule type" value="Genomic_DNA"/>
</dbReference>
<evidence type="ECO:0000259" key="1">
    <source>
        <dbReference type="PROSITE" id="PS50858"/>
    </source>
</evidence>
<dbReference type="InterPro" id="IPR035925">
    <property type="entry name" value="BSD_dom_sf"/>
</dbReference>
<organism evidence="3 4">
    <name type="scientific">Polarella glacialis</name>
    <name type="common">Dinoflagellate</name>
    <dbReference type="NCBI Taxonomy" id="89957"/>
    <lineage>
        <taxon>Eukaryota</taxon>
        <taxon>Sar</taxon>
        <taxon>Alveolata</taxon>
        <taxon>Dinophyceae</taxon>
        <taxon>Suessiales</taxon>
        <taxon>Suessiaceae</taxon>
        <taxon>Polarella</taxon>
    </lineage>
</organism>
<evidence type="ECO:0000313" key="4">
    <source>
        <dbReference type="Proteomes" id="UP000626109"/>
    </source>
</evidence>
<dbReference type="Gene3D" id="1.10.3970.10">
    <property type="entry name" value="BSD domain"/>
    <property type="match status" value="1"/>
</dbReference>
<dbReference type="OrthoDB" id="416765at2759"/>
<dbReference type="AlphaFoldDB" id="A0A813I4P8"/>
<gene>
    <name evidence="2" type="ORF">PGLA1383_LOCUS866</name>
    <name evidence="3" type="ORF">PGLA2088_LOCUS3542</name>
</gene>
<dbReference type="EMBL" id="CAJNNW010003075">
    <property type="protein sequence ID" value="CAE8645010.1"/>
    <property type="molecule type" value="Genomic_DNA"/>
</dbReference>
<feature type="domain" description="BSD" evidence="1">
    <location>
        <begin position="1"/>
        <end position="25"/>
    </location>
</feature>
<evidence type="ECO:0000313" key="5">
    <source>
        <dbReference type="Proteomes" id="UP000654075"/>
    </source>
</evidence>
<keyword evidence="5" id="KW-1185">Reference proteome</keyword>
<dbReference type="SUPFAM" id="SSF52540">
    <property type="entry name" value="P-loop containing nucleoside triphosphate hydrolases"/>
    <property type="match status" value="1"/>
</dbReference>
<evidence type="ECO:0000313" key="3">
    <source>
        <dbReference type="EMBL" id="CAE8645010.1"/>
    </source>
</evidence>
<evidence type="ECO:0000313" key="2">
    <source>
        <dbReference type="EMBL" id="CAE8581855.1"/>
    </source>
</evidence>
<dbReference type="OMA" id="AATWCEQ"/>
<protein>
    <recommendedName>
        <fullName evidence="1">BSD domain-containing protein</fullName>
    </recommendedName>
</protein>
<comment type="caution">
    <text evidence="3">The sequence shown here is derived from an EMBL/GenBank/DDBJ whole genome shotgun (WGS) entry which is preliminary data.</text>
</comment>
<dbReference type="Proteomes" id="UP000654075">
    <property type="component" value="Unassembled WGS sequence"/>
</dbReference>
<dbReference type="PROSITE" id="PS50858">
    <property type="entry name" value="BSD"/>
    <property type="match status" value="1"/>
</dbReference>
<dbReference type="InterPro" id="IPR027417">
    <property type="entry name" value="P-loop_NTPase"/>
</dbReference>
<dbReference type="SUPFAM" id="SSF140383">
    <property type="entry name" value="BSD domain-like"/>
    <property type="match status" value="1"/>
</dbReference>
<dbReference type="Proteomes" id="UP000626109">
    <property type="component" value="Unassembled WGS sequence"/>
</dbReference>
<reference evidence="3" key="1">
    <citation type="submission" date="2021-02" db="EMBL/GenBank/DDBJ databases">
        <authorList>
            <person name="Dougan E. K."/>
            <person name="Rhodes N."/>
            <person name="Thang M."/>
            <person name="Chan C."/>
        </authorList>
    </citation>
    <scope>NUCLEOTIDE SEQUENCE</scope>
</reference>